<dbReference type="Proteomes" id="UP000235916">
    <property type="component" value="Unassembled WGS sequence"/>
</dbReference>
<dbReference type="PANTHER" id="PTHR22726">
    <property type="entry name" value="METALLOENDOPEPTIDASE OMA1"/>
    <property type="match status" value="1"/>
</dbReference>
<dbReference type="GO" id="GO:0016020">
    <property type="term" value="C:membrane"/>
    <property type="evidence" value="ECO:0007669"/>
    <property type="project" value="TreeGrafter"/>
</dbReference>
<comment type="caution">
    <text evidence="10">The sequence shown here is derived from an EMBL/GenBank/DDBJ whole genome shotgun (WGS) entry which is preliminary data.</text>
</comment>
<proteinExistence type="inferred from homology"/>
<dbReference type="OrthoDB" id="9810445at2"/>
<dbReference type="RefSeq" id="WP_102769906.1">
    <property type="nucleotide sequence ID" value="NZ_POSP01000004.1"/>
</dbReference>
<keyword evidence="3 7" id="KW-0378">Hydrolase</keyword>
<organism evidence="10 11">
    <name type="scientific">Kinneretia aquatilis</name>
    <dbReference type="NCBI Taxonomy" id="2070761"/>
    <lineage>
        <taxon>Bacteria</taxon>
        <taxon>Pseudomonadati</taxon>
        <taxon>Pseudomonadota</taxon>
        <taxon>Betaproteobacteria</taxon>
        <taxon>Burkholderiales</taxon>
        <taxon>Sphaerotilaceae</taxon>
        <taxon>Roseateles</taxon>
    </lineage>
</organism>
<gene>
    <name evidence="10" type="ORF">C1O66_20590</name>
</gene>
<dbReference type="SUPFAM" id="SSF48452">
    <property type="entry name" value="TPR-like"/>
    <property type="match status" value="1"/>
</dbReference>
<evidence type="ECO:0000256" key="8">
    <source>
        <dbReference type="SAM" id="MobiDB-lite"/>
    </source>
</evidence>
<keyword evidence="11" id="KW-1185">Reference proteome</keyword>
<sequence>MKRRGFLLLACGQPLFLTEGRAATGSGSWTAPPRFTRPDEASDEGGLWAMMDREETKVRRSPFLLRDAALREYLQGIVNKLAGEHAADMRVYPVRTPHFNASMAPNGMMQVWSGLLLRVDNEAQLAAVLGHEIAHYLQRHSIERLRDLKARSAFGLFFGMLGVVGLVGQLANTAGAFGFSRDHEREADAIGLSLMRQAGYDTREAAKVWDNLRAEVQASYGGDPSKSSPMFATHPASEERSSTLSALSADDSGGFVGSAEFNQKLASLQRAMLDDELRRGQFGPTLVLLERLIARDPGRSELLYFRGEARRLRAGPGDHDLALADFVRAQELGHEPPEVHRSLGYLFKQRDDIESARAAFVRYLERAPTAADSAMIKSFL</sequence>
<dbReference type="InterPro" id="IPR011990">
    <property type="entry name" value="TPR-like_helical_dom_sf"/>
</dbReference>
<dbReference type="PROSITE" id="PS50005">
    <property type="entry name" value="TPR"/>
    <property type="match status" value="1"/>
</dbReference>
<feature type="region of interest" description="Disordered" evidence="8">
    <location>
        <begin position="220"/>
        <end position="239"/>
    </location>
</feature>
<evidence type="ECO:0000256" key="7">
    <source>
        <dbReference type="RuleBase" id="RU003983"/>
    </source>
</evidence>
<dbReference type="InterPro" id="IPR019734">
    <property type="entry name" value="TPR_rpt"/>
</dbReference>
<dbReference type="CDD" id="cd07324">
    <property type="entry name" value="M48C_Oma1-like"/>
    <property type="match status" value="1"/>
</dbReference>
<comment type="similarity">
    <text evidence="7">Belongs to the peptidase M48 family.</text>
</comment>
<keyword evidence="6" id="KW-0802">TPR repeat</keyword>
<feature type="repeat" description="TPR" evidence="6">
    <location>
        <begin position="337"/>
        <end position="370"/>
    </location>
</feature>
<protein>
    <recommendedName>
        <fullName evidence="9">Peptidase M48 domain-containing protein</fullName>
    </recommendedName>
</protein>
<dbReference type="Pfam" id="PF01435">
    <property type="entry name" value="Peptidase_M48"/>
    <property type="match status" value="1"/>
</dbReference>
<evidence type="ECO:0000259" key="9">
    <source>
        <dbReference type="Pfam" id="PF01435"/>
    </source>
</evidence>
<dbReference type="Gene3D" id="1.25.40.10">
    <property type="entry name" value="Tetratricopeptide repeat domain"/>
    <property type="match status" value="1"/>
</dbReference>
<feature type="region of interest" description="Disordered" evidence="8">
    <location>
        <begin position="22"/>
        <end position="43"/>
    </location>
</feature>
<feature type="domain" description="Peptidase M48" evidence="9">
    <location>
        <begin position="72"/>
        <end position="246"/>
    </location>
</feature>
<evidence type="ECO:0000313" key="10">
    <source>
        <dbReference type="EMBL" id="PND36131.1"/>
    </source>
</evidence>
<dbReference type="PANTHER" id="PTHR22726:SF1">
    <property type="entry name" value="METALLOENDOPEPTIDASE OMA1, MITOCHONDRIAL"/>
    <property type="match status" value="1"/>
</dbReference>
<keyword evidence="4 7" id="KW-0862">Zinc</keyword>
<evidence type="ECO:0000256" key="2">
    <source>
        <dbReference type="ARBA" id="ARBA00022723"/>
    </source>
</evidence>
<name>A0A2N8KRP7_9BURK</name>
<reference evidence="10 11" key="1">
    <citation type="submission" date="2018-01" db="EMBL/GenBank/DDBJ databases">
        <title>Draft genome sequence of Paucibacter aquatile CR182 isolated from freshwater of the Nakdong River.</title>
        <authorList>
            <person name="Choi A."/>
            <person name="Chung E.J."/>
        </authorList>
    </citation>
    <scope>NUCLEOTIDE SEQUENCE [LARGE SCALE GENOMIC DNA]</scope>
    <source>
        <strain evidence="10 11">CR182</strain>
    </source>
</reference>
<dbReference type="EMBL" id="POSP01000004">
    <property type="protein sequence ID" value="PND36131.1"/>
    <property type="molecule type" value="Genomic_DNA"/>
</dbReference>
<dbReference type="InterPro" id="IPR001915">
    <property type="entry name" value="Peptidase_M48"/>
</dbReference>
<keyword evidence="1 7" id="KW-0645">Protease</keyword>
<dbReference type="AlphaFoldDB" id="A0A2N8KRP7"/>
<evidence type="ECO:0000256" key="4">
    <source>
        <dbReference type="ARBA" id="ARBA00022833"/>
    </source>
</evidence>
<dbReference type="GO" id="GO:0046872">
    <property type="term" value="F:metal ion binding"/>
    <property type="evidence" value="ECO:0007669"/>
    <property type="project" value="UniProtKB-KW"/>
</dbReference>
<comment type="cofactor">
    <cofactor evidence="7">
        <name>Zn(2+)</name>
        <dbReference type="ChEBI" id="CHEBI:29105"/>
    </cofactor>
    <text evidence="7">Binds 1 zinc ion per subunit.</text>
</comment>
<evidence type="ECO:0000256" key="5">
    <source>
        <dbReference type="ARBA" id="ARBA00023049"/>
    </source>
</evidence>
<dbReference type="GO" id="GO:0004222">
    <property type="term" value="F:metalloendopeptidase activity"/>
    <property type="evidence" value="ECO:0007669"/>
    <property type="project" value="InterPro"/>
</dbReference>
<evidence type="ECO:0000256" key="3">
    <source>
        <dbReference type="ARBA" id="ARBA00022801"/>
    </source>
</evidence>
<evidence type="ECO:0000313" key="11">
    <source>
        <dbReference type="Proteomes" id="UP000235916"/>
    </source>
</evidence>
<evidence type="ECO:0000256" key="6">
    <source>
        <dbReference type="PROSITE-ProRule" id="PRU00339"/>
    </source>
</evidence>
<dbReference type="Gene3D" id="3.30.2010.10">
    <property type="entry name" value="Metalloproteases ('zincins'), catalytic domain"/>
    <property type="match status" value="1"/>
</dbReference>
<dbReference type="GO" id="GO:0051603">
    <property type="term" value="P:proteolysis involved in protein catabolic process"/>
    <property type="evidence" value="ECO:0007669"/>
    <property type="project" value="TreeGrafter"/>
</dbReference>
<accession>A0A2N8KRP7</accession>
<dbReference type="InterPro" id="IPR051156">
    <property type="entry name" value="Mito/Outer_Membr_Metalloprot"/>
</dbReference>
<keyword evidence="5 7" id="KW-0482">Metalloprotease</keyword>
<evidence type="ECO:0000256" key="1">
    <source>
        <dbReference type="ARBA" id="ARBA00022670"/>
    </source>
</evidence>
<keyword evidence="2" id="KW-0479">Metal-binding</keyword>